<dbReference type="KEGG" id="aez:C3E78_04685"/>
<dbReference type="Proteomes" id="UP000244384">
    <property type="component" value="Chromosome"/>
</dbReference>
<keyword evidence="2" id="KW-0677">Repeat</keyword>
<accession>A0A2S0WRT3</accession>
<evidence type="ECO:0000256" key="4">
    <source>
        <dbReference type="ARBA" id="ARBA00022840"/>
    </source>
</evidence>
<accession>A0A5F2F1R2</accession>
<organism evidence="5 6">
    <name type="scientific">Aeromicrobium chenweiae</name>
    <dbReference type="NCBI Taxonomy" id="2079793"/>
    <lineage>
        <taxon>Bacteria</taxon>
        <taxon>Bacillati</taxon>
        <taxon>Actinomycetota</taxon>
        <taxon>Actinomycetes</taxon>
        <taxon>Propionibacteriales</taxon>
        <taxon>Nocardioidaceae</taxon>
        <taxon>Aeromicrobium</taxon>
    </lineage>
</organism>
<keyword evidence="4 5" id="KW-0067">ATP-binding</keyword>
<keyword evidence="3" id="KW-0547">Nucleotide-binding</keyword>
<evidence type="ECO:0000313" key="6">
    <source>
        <dbReference type="Proteomes" id="UP000244384"/>
    </source>
</evidence>
<dbReference type="InterPro" id="IPR027417">
    <property type="entry name" value="P-loop_NTPase"/>
</dbReference>
<reference evidence="6" key="1">
    <citation type="submission" date="2018-01" db="EMBL/GenBank/DDBJ databases">
        <authorList>
            <person name="Li J."/>
        </authorList>
    </citation>
    <scope>NUCLEOTIDE SEQUENCE [LARGE SCALE GENOMIC DNA]</scope>
    <source>
        <strain evidence="6">592</strain>
    </source>
</reference>
<dbReference type="Pfam" id="PF00005">
    <property type="entry name" value="ABC_tran"/>
    <property type="match status" value="2"/>
</dbReference>
<evidence type="ECO:0000256" key="3">
    <source>
        <dbReference type="ARBA" id="ARBA00022741"/>
    </source>
</evidence>
<gene>
    <name evidence="5" type="ORF">C3E78_04685</name>
</gene>
<dbReference type="OrthoDB" id="3812274at2"/>
<dbReference type="GO" id="GO:0005524">
    <property type="term" value="F:ATP binding"/>
    <property type="evidence" value="ECO:0007669"/>
    <property type="project" value="UniProtKB-KW"/>
</dbReference>
<dbReference type="InterPro" id="IPR050107">
    <property type="entry name" value="ABC_carbohydrate_import_ATPase"/>
</dbReference>
<dbReference type="InterPro" id="IPR003439">
    <property type="entry name" value="ABC_transporter-like_ATP-bd"/>
</dbReference>
<evidence type="ECO:0000256" key="1">
    <source>
        <dbReference type="ARBA" id="ARBA00022448"/>
    </source>
</evidence>
<dbReference type="SUPFAM" id="SSF52540">
    <property type="entry name" value="P-loop containing nucleoside triphosphate hydrolases"/>
    <property type="match status" value="2"/>
</dbReference>
<dbReference type="PROSITE" id="PS50893">
    <property type="entry name" value="ABC_TRANSPORTER_2"/>
    <property type="match status" value="2"/>
</dbReference>
<evidence type="ECO:0000313" key="5">
    <source>
        <dbReference type="EMBL" id="AWB94037.1"/>
    </source>
</evidence>
<dbReference type="InterPro" id="IPR017871">
    <property type="entry name" value="ABC_transporter-like_CS"/>
</dbReference>
<dbReference type="EMBL" id="CP026952">
    <property type="protein sequence ID" value="AWB94037.1"/>
    <property type="molecule type" value="Genomic_DNA"/>
</dbReference>
<dbReference type="InterPro" id="IPR003593">
    <property type="entry name" value="AAA+_ATPase"/>
</dbReference>
<dbReference type="PANTHER" id="PTHR43790:SF9">
    <property type="entry name" value="GALACTOFURANOSE TRANSPORTER ATP-BINDING PROTEIN YTFR"/>
    <property type="match status" value="1"/>
</dbReference>
<keyword evidence="6" id="KW-1185">Reference proteome</keyword>
<dbReference type="Gene3D" id="3.40.50.300">
    <property type="entry name" value="P-loop containing nucleotide triphosphate hydrolases"/>
    <property type="match status" value="2"/>
</dbReference>
<evidence type="ECO:0000256" key="2">
    <source>
        <dbReference type="ARBA" id="ARBA00022737"/>
    </source>
</evidence>
<dbReference type="SMART" id="SM00382">
    <property type="entry name" value="AAA"/>
    <property type="match status" value="2"/>
</dbReference>
<dbReference type="AlphaFoldDB" id="A0A2S0WRT3"/>
<proteinExistence type="predicted"/>
<name>A0A2S0WRT3_9ACTN</name>
<dbReference type="PANTHER" id="PTHR43790">
    <property type="entry name" value="CARBOHYDRATE TRANSPORT ATP-BINDING PROTEIN MG119-RELATED"/>
    <property type="match status" value="1"/>
</dbReference>
<keyword evidence="1" id="KW-0813">Transport</keyword>
<sequence length="506" mass="53803">MRGIVKEFPGVRALDGVDLVVRPGEVHCLLGQNGAGKSTLIKVLAGAHGVDEGTILWEGEPVTFSDPQAALATGIATIYQELDLIDGLSVADNIFLGHERARGGITRDADMNKAARTLLATLGHPEIRPTREVGSLSAAGKQIVSMARALSRQARVIVMDEPSAVLDPDEVDGLFRVVEDLRSSGAAIVYISHRLEEIRRIGDRLTVLKDGRTVAGDISAKDTPTSELITLMTGRTVSSVFPRRSTPLPDGPALLTVDHLVRDGEFADVSFEVRPGEVVGLAGLVGAGRSEIIETIYGARRATGGSVTVDGSRLRNGSVDAAVRAGLGLCPEERKSQGLILDEAVYRNISLASIDRFARLGVSTEGAERRAAHEAARSVDVRPDAPDRLMRTLSGGNQQKVVLARWLLRSCKVLLLDEPTRGVDVGARAEIYTLIRELADSGVALVVVSSDIDEVLGLSDRILVIAEGSVVHDGPSDAIDASGVLDRILATHEHQPTLDDQKGEVA</sequence>
<dbReference type="CDD" id="cd03215">
    <property type="entry name" value="ABC_Carb_Monos_II"/>
    <property type="match status" value="1"/>
</dbReference>
<dbReference type="PROSITE" id="PS00211">
    <property type="entry name" value="ABC_TRANSPORTER_1"/>
    <property type="match status" value="1"/>
</dbReference>
<protein>
    <submittedName>
        <fullName evidence="5">Sugar ABC transporter ATP-binding protein</fullName>
    </submittedName>
</protein>
<dbReference type="GO" id="GO:0016887">
    <property type="term" value="F:ATP hydrolysis activity"/>
    <property type="evidence" value="ECO:0007669"/>
    <property type="project" value="InterPro"/>
</dbReference>
<dbReference type="CDD" id="cd03216">
    <property type="entry name" value="ABC_Carb_Monos_I"/>
    <property type="match status" value="1"/>
</dbReference>